<dbReference type="OrthoDB" id="9815350at2"/>
<accession>A0A4R1NBR6</accession>
<dbReference type="AlphaFoldDB" id="A0A4R1NBR6"/>
<dbReference type="EMBL" id="SJOI01000001">
    <property type="protein sequence ID" value="TCL04914.1"/>
    <property type="molecule type" value="Genomic_DNA"/>
</dbReference>
<keyword evidence="3" id="KW-0479">Metal-binding</keyword>
<dbReference type="GO" id="GO:0046872">
    <property type="term" value="F:metal ion binding"/>
    <property type="evidence" value="ECO:0007669"/>
    <property type="project" value="UniProtKB-KW"/>
</dbReference>
<dbReference type="NCBIfam" id="NF007803">
    <property type="entry name" value="PRK10509.1"/>
    <property type="match status" value="1"/>
</dbReference>
<feature type="domain" description="BFD-like [2Fe-2S]-binding" evidence="11">
    <location>
        <begin position="2"/>
        <end position="51"/>
    </location>
</feature>
<reference evidence="12 13" key="1">
    <citation type="submission" date="2019-02" db="EMBL/GenBank/DDBJ databases">
        <title>Investigation of anaerobic lignin degradation for improved lignocellulosic biofuels.</title>
        <authorList>
            <person name="Deangelis K."/>
        </authorList>
    </citation>
    <scope>NUCLEOTIDE SEQUENCE [LARGE SCALE GENOMIC DNA]</scope>
    <source>
        <strain evidence="12 13">159R</strain>
    </source>
</reference>
<keyword evidence="4" id="KW-0249">Electron transport</keyword>
<evidence type="ECO:0000256" key="8">
    <source>
        <dbReference type="ARBA" id="ARBA00039386"/>
    </source>
</evidence>
<evidence type="ECO:0000256" key="4">
    <source>
        <dbReference type="ARBA" id="ARBA00022982"/>
    </source>
</evidence>
<evidence type="ECO:0000256" key="3">
    <source>
        <dbReference type="ARBA" id="ARBA00022723"/>
    </source>
</evidence>
<dbReference type="PANTHER" id="PTHR37424:SF1">
    <property type="entry name" value="BACTERIOFERRITIN-ASSOCIATED FERREDOXIN"/>
    <property type="match status" value="1"/>
</dbReference>
<evidence type="ECO:0000256" key="5">
    <source>
        <dbReference type="ARBA" id="ARBA00023004"/>
    </source>
</evidence>
<comment type="similarity">
    <text evidence="10">Belongs to the Bfd family.</text>
</comment>
<keyword evidence="2" id="KW-0001">2Fe-2S</keyword>
<proteinExistence type="inferred from homology"/>
<comment type="cofactor">
    <cofactor evidence="7">
        <name>[2Fe-2S] cluster</name>
        <dbReference type="ChEBI" id="CHEBI:190135"/>
    </cofactor>
</comment>
<keyword evidence="13" id="KW-1185">Reference proteome</keyword>
<keyword evidence="1" id="KW-0813">Transport</keyword>
<keyword evidence="5" id="KW-0408">Iron</keyword>
<evidence type="ECO:0000256" key="1">
    <source>
        <dbReference type="ARBA" id="ARBA00022448"/>
    </source>
</evidence>
<evidence type="ECO:0000313" key="12">
    <source>
        <dbReference type="EMBL" id="TCL04914.1"/>
    </source>
</evidence>
<keyword evidence="6" id="KW-0411">Iron-sulfur</keyword>
<evidence type="ECO:0000256" key="6">
    <source>
        <dbReference type="ARBA" id="ARBA00023014"/>
    </source>
</evidence>
<dbReference type="PANTHER" id="PTHR37424">
    <property type="entry name" value="BACTERIOFERRITIN-ASSOCIATED FERREDOXIN"/>
    <property type="match status" value="1"/>
</dbReference>
<gene>
    <name evidence="12" type="ORF">EZJ58_3067</name>
</gene>
<dbReference type="InterPro" id="IPR052371">
    <property type="entry name" value="BFD-associated_ferredoxin"/>
</dbReference>
<evidence type="ECO:0000256" key="9">
    <source>
        <dbReference type="ARBA" id="ARBA00046130"/>
    </source>
</evidence>
<evidence type="ECO:0000256" key="2">
    <source>
        <dbReference type="ARBA" id="ARBA00022714"/>
    </source>
</evidence>
<dbReference type="Gene3D" id="1.10.10.1100">
    <property type="entry name" value="BFD-like [2Fe-2S]-binding domain"/>
    <property type="match status" value="1"/>
</dbReference>
<comment type="function">
    <text evidence="9">Required for mobilization of iron from the bacterioferritin (BFR) complex.</text>
</comment>
<evidence type="ECO:0000259" key="11">
    <source>
        <dbReference type="Pfam" id="PF04324"/>
    </source>
</evidence>
<comment type="caution">
    <text evidence="12">The sequence shown here is derived from an EMBL/GenBank/DDBJ whole genome shotgun (WGS) entry which is preliminary data.</text>
</comment>
<dbReference type="InterPro" id="IPR007419">
    <property type="entry name" value="BFD-like_2Fe2S-bd_dom"/>
</dbReference>
<dbReference type="RefSeq" id="WP_132923666.1">
    <property type="nucleotide sequence ID" value="NZ_SJOI01000001.1"/>
</dbReference>
<organism evidence="12 13">
    <name type="scientific">Sodalis ligni</name>
    <dbReference type="NCBI Taxonomy" id="2697027"/>
    <lineage>
        <taxon>Bacteria</taxon>
        <taxon>Pseudomonadati</taxon>
        <taxon>Pseudomonadota</taxon>
        <taxon>Gammaproteobacteria</taxon>
        <taxon>Enterobacterales</taxon>
        <taxon>Bruguierivoracaceae</taxon>
        <taxon>Sodalis</taxon>
    </lineage>
</organism>
<dbReference type="GO" id="GO:0051537">
    <property type="term" value="F:2 iron, 2 sulfur cluster binding"/>
    <property type="evidence" value="ECO:0007669"/>
    <property type="project" value="UniProtKB-KW"/>
</dbReference>
<dbReference type="Pfam" id="PF04324">
    <property type="entry name" value="Fer2_BFD"/>
    <property type="match status" value="1"/>
</dbReference>
<protein>
    <recommendedName>
        <fullName evidence="8">Bacterioferritin-associated ferredoxin</fullName>
    </recommendedName>
</protein>
<evidence type="ECO:0000313" key="13">
    <source>
        <dbReference type="Proteomes" id="UP000294555"/>
    </source>
</evidence>
<sequence length="64" mass="7225">MYVCLCNAVSDEAIRDAVRQYQPVSLQELKQIVPVGTKCGKCTCKARVIMEDELQIIMSYEKIA</sequence>
<evidence type="ECO:0000256" key="7">
    <source>
        <dbReference type="ARBA" id="ARBA00034078"/>
    </source>
</evidence>
<dbReference type="Proteomes" id="UP000294555">
    <property type="component" value="Unassembled WGS sequence"/>
</dbReference>
<evidence type="ECO:0000256" key="10">
    <source>
        <dbReference type="ARBA" id="ARBA00046332"/>
    </source>
</evidence>
<name>A0A4R1NBR6_9GAMM</name>
<dbReference type="InterPro" id="IPR041854">
    <property type="entry name" value="BFD-like_2Fe2S-bd_dom_sf"/>
</dbReference>